<dbReference type="GO" id="GO:0000155">
    <property type="term" value="F:phosphorelay sensor kinase activity"/>
    <property type="evidence" value="ECO:0007669"/>
    <property type="project" value="InterPro"/>
</dbReference>
<dbReference type="SMART" id="SM00448">
    <property type="entry name" value="REC"/>
    <property type="match status" value="1"/>
</dbReference>
<dbReference type="Pfam" id="PF08447">
    <property type="entry name" value="PAS_3"/>
    <property type="match status" value="1"/>
</dbReference>
<dbReference type="Gene3D" id="3.30.450.40">
    <property type="match status" value="1"/>
</dbReference>
<evidence type="ECO:0000256" key="1">
    <source>
        <dbReference type="ARBA" id="ARBA00000085"/>
    </source>
</evidence>
<feature type="domain" description="Histidine kinase" evidence="15">
    <location>
        <begin position="352"/>
        <end position="578"/>
    </location>
</feature>
<keyword evidence="20" id="KW-1185">Reference proteome</keyword>
<dbReference type="EMBL" id="CP043046">
    <property type="protein sequence ID" value="QEI04698.1"/>
    <property type="molecule type" value="Genomic_DNA"/>
</dbReference>
<evidence type="ECO:0000256" key="3">
    <source>
        <dbReference type="ARBA" id="ARBA00012438"/>
    </source>
</evidence>
<dbReference type="Pfam" id="PF00072">
    <property type="entry name" value="Response_reg"/>
    <property type="match status" value="1"/>
</dbReference>
<evidence type="ECO:0000256" key="5">
    <source>
        <dbReference type="ARBA" id="ARBA00022519"/>
    </source>
</evidence>
<name>A0A5C0ARI1_9BURK</name>
<keyword evidence="11" id="KW-0418">Kinase</keyword>
<evidence type="ECO:0000256" key="6">
    <source>
        <dbReference type="ARBA" id="ARBA00022553"/>
    </source>
</evidence>
<comment type="catalytic activity">
    <reaction evidence="1">
        <text>ATP + protein L-histidine = ADP + protein N-phospho-L-histidine.</text>
        <dbReference type="EC" id="2.7.13.3"/>
    </reaction>
</comment>
<dbReference type="SMART" id="SM00086">
    <property type="entry name" value="PAC"/>
    <property type="match status" value="1"/>
</dbReference>
<feature type="domain" description="PAC" evidence="18">
    <location>
        <begin position="99"/>
        <end position="151"/>
    </location>
</feature>
<evidence type="ECO:0000259" key="18">
    <source>
        <dbReference type="PROSITE" id="PS50113"/>
    </source>
</evidence>
<comment type="subcellular location">
    <subcellularLocation>
        <location evidence="2">Cell inner membrane</location>
        <topology evidence="2">Multi-pass membrane protein</topology>
    </subcellularLocation>
</comment>
<feature type="domain" description="Response regulatory" evidence="16">
    <location>
        <begin position="601"/>
        <end position="717"/>
    </location>
</feature>
<dbReference type="Pfam" id="PF02518">
    <property type="entry name" value="HATPase_c"/>
    <property type="match status" value="1"/>
</dbReference>
<dbReference type="InterPro" id="IPR001610">
    <property type="entry name" value="PAC"/>
</dbReference>
<evidence type="ECO:0000256" key="12">
    <source>
        <dbReference type="ARBA" id="ARBA00022989"/>
    </source>
</evidence>
<dbReference type="Proteomes" id="UP000325161">
    <property type="component" value="Chromosome"/>
</dbReference>
<dbReference type="CDD" id="cd00082">
    <property type="entry name" value="HisKA"/>
    <property type="match status" value="1"/>
</dbReference>
<dbReference type="Gene3D" id="3.30.450.20">
    <property type="entry name" value="PAS domain"/>
    <property type="match status" value="1"/>
</dbReference>
<keyword evidence="13" id="KW-0472">Membrane</keyword>
<dbReference type="FunFam" id="2.10.70.100:FF:000001">
    <property type="entry name" value="Sensory transduction histidine kinase"/>
    <property type="match status" value="1"/>
</dbReference>
<evidence type="ECO:0000256" key="8">
    <source>
        <dbReference type="ARBA" id="ARBA00022692"/>
    </source>
</evidence>
<dbReference type="Gene3D" id="3.40.50.2300">
    <property type="match status" value="1"/>
</dbReference>
<evidence type="ECO:0000256" key="11">
    <source>
        <dbReference type="ARBA" id="ARBA00022777"/>
    </source>
</evidence>
<accession>A0A5C0ARI1</accession>
<evidence type="ECO:0000256" key="7">
    <source>
        <dbReference type="ARBA" id="ARBA00022679"/>
    </source>
</evidence>
<keyword evidence="9" id="KW-0677">Repeat</keyword>
<evidence type="ECO:0000313" key="19">
    <source>
        <dbReference type="EMBL" id="QEI04698.1"/>
    </source>
</evidence>
<dbReference type="InterPro" id="IPR001789">
    <property type="entry name" value="Sig_transdc_resp-reg_receiver"/>
</dbReference>
<evidence type="ECO:0000256" key="14">
    <source>
        <dbReference type="PROSITE-ProRule" id="PRU00169"/>
    </source>
</evidence>
<keyword evidence="12" id="KW-1133">Transmembrane helix</keyword>
<keyword evidence="4" id="KW-1003">Cell membrane</keyword>
<sequence length="720" mass="77471">MIDFFGDGDAATRARKSAEQAGINMERRLRFALNAGRLGLWELDLRTGVMTSSRYFRETFGRDPAEPFPYEALLAAVHPDDRAHRDDALAHSIATGEDYQIEYRVLRPDGRVGWVQVSAQVVRSPDAVPTHMAGTSMDITERRESEARTQVLLELDARLDELEDPDELAFAAAEMLGRTLGVSRVGYGTVNLKNETITIARDWNAPGIRSLAGTLQFRDYGSYIDDLKRGDTVVFVDADLDPRTAATADALKAISAQALVNMPVTERDGLVALLYLNHATRREWLADELGFIREVAHRTHVAVERRRVEQELRALASTLEAKVVERTTALMAAEAALHQAQKMEAVGQLTGGLAHDFNNLLTGISGALELIRRRQAGGTLTDDTLLRYVSMAQGATGRAAALTHRLLAFSRQQTLAPEPTDVNRLVAGLRELIQHTVGPSIAIEVTAESQLWGTLVDPSQLESALLNLCINARDAMPDGGRLSIETRNRELDADQAKALGLPAGAYVALCVSDSGVGMSPQVMAKAFDPFFTTKPIGQGTGLGLSMIYGFVRQSGGLAQIDSTPGVGTSVCLLLPRQALPADTADPQDPASIAPQAAPGERLLVVDDDASVRAIACELLKESGYMVLEAQDGMAAIDILQSDIPLDLLVTDVGLPGGMNGRQLANAARAVRPGLKVLFITGYAEQAVMGDGQLDAGMQILTKPFALDALAKRVKQLTGSA</sequence>
<gene>
    <name evidence="19" type="ORF">FXN63_01710</name>
</gene>
<feature type="modified residue" description="4-aspartylphosphate" evidence="14">
    <location>
        <position position="651"/>
    </location>
</feature>
<keyword evidence="10" id="KW-0547">Nucleotide-binding</keyword>
<dbReference type="InterPro" id="IPR003594">
    <property type="entry name" value="HATPase_dom"/>
</dbReference>
<dbReference type="PROSITE" id="PS50109">
    <property type="entry name" value="HIS_KIN"/>
    <property type="match status" value="1"/>
</dbReference>
<evidence type="ECO:0000256" key="13">
    <source>
        <dbReference type="ARBA" id="ARBA00023136"/>
    </source>
</evidence>
<keyword evidence="5" id="KW-0997">Cell inner membrane</keyword>
<dbReference type="EC" id="2.7.13.3" evidence="3"/>
<dbReference type="InterPro" id="IPR029016">
    <property type="entry name" value="GAF-like_dom_sf"/>
</dbReference>
<dbReference type="AlphaFoldDB" id="A0A5C0ARI1"/>
<dbReference type="SUPFAM" id="SSF52172">
    <property type="entry name" value="CheY-like"/>
    <property type="match status" value="1"/>
</dbReference>
<dbReference type="Pfam" id="PF01590">
    <property type="entry name" value="GAF"/>
    <property type="match status" value="1"/>
</dbReference>
<dbReference type="InterPro" id="IPR004358">
    <property type="entry name" value="Sig_transdc_His_kin-like_C"/>
</dbReference>
<dbReference type="InterPro" id="IPR036097">
    <property type="entry name" value="HisK_dim/P_sf"/>
</dbReference>
<dbReference type="SUPFAM" id="SSF55781">
    <property type="entry name" value="GAF domain-like"/>
    <property type="match status" value="1"/>
</dbReference>
<dbReference type="InterPro" id="IPR035965">
    <property type="entry name" value="PAS-like_dom_sf"/>
</dbReference>
<dbReference type="PROSITE" id="PS50110">
    <property type="entry name" value="RESPONSE_REGULATORY"/>
    <property type="match status" value="1"/>
</dbReference>
<dbReference type="Gene3D" id="2.10.70.100">
    <property type="match status" value="1"/>
</dbReference>
<dbReference type="KEGG" id="pacr:FXN63_01710"/>
<dbReference type="SMART" id="SM00065">
    <property type="entry name" value="GAF"/>
    <property type="match status" value="1"/>
</dbReference>
<dbReference type="PRINTS" id="PR00344">
    <property type="entry name" value="BCTRLSENSOR"/>
</dbReference>
<dbReference type="CDD" id="cd00130">
    <property type="entry name" value="PAS"/>
    <property type="match status" value="1"/>
</dbReference>
<dbReference type="PROSITE" id="PS50112">
    <property type="entry name" value="PAS"/>
    <property type="match status" value="1"/>
</dbReference>
<dbReference type="SUPFAM" id="SSF55874">
    <property type="entry name" value="ATPase domain of HSP90 chaperone/DNA topoisomerase II/histidine kinase"/>
    <property type="match status" value="1"/>
</dbReference>
<dbReference type="Pfam" id="PF00512">
    <property type="entry name" value="HisKA"/>
    <property type="match status" value="1"/>
</dbReference>
<evidence type="ECO:0000256" key="4">
    <source>
        <dbReference type="ARBA" id="ARBA00022475"/>
    </source>
</evidence>
<evidence type="ECO:0000256" key="10">
    <source>
        <dbReference type="ARBA" id="ARBA00022741"/>
    </source>
</evidence>
<dbReference type="PROSITE" id="PS50113">
    <property type="entry name" value="PAC"/>
    <property type="match status" value="1"/>
</dbReference>
<evidence type="ECO:0000313" key="20">
    <source>
        <dbReference type="Proteomes" id="UP000325161"/>
    </source>
</evidence>
<dbReference type="PANTHER" id="PTHR43065">
    <property type="entry name" value="SENSOR HISTIDINE KINASE"/>
    <property type="match status" value="1"/>
</dbReference>
<dbReference type="SMART" id="SM00388">
    <property type="entry name" value="HisKA"/>
    <property type="match status" value="1"/>
</dbReference>
<dbReference type="InterPro" id="IPR011006">
    <property type="entry name" value="CheY-like_superfamily"/>
</dbReference>
<organism evidence="19 20">
    <name type="scientific">Pigmentiphaga aceris</name>
    <dbReference type="NCBI Taxonomy" id="1940612"/>
    <lineage>
        <taxon>Bacteria</taxon>
        <taxon>Pseudomonadati</taxon>
        <taxon>Pseudomonadota</taxon>
        <taxon>Betaproteobacteria</taxon>
        <taxon>Burkholderiales</taxon>
        <taxon>Alcaligenaceae</taxon>
        <taxon>Pigmentiphaga</taxon>
    </lineage>
</organism>
<evidence type="ECO:0000256" key="2">
    <source>
        <dbReference type="ARBA" id="ARBA00004429"/>
    </source>
</evidence>
<dbReference type="InterPro" id="IPR003018">
    <property type="entry name" value="GAF"/>
</dbReference>
<dbReference type="InterPro" id="IPR003661">
    <property type="entry name" value="HisK_dim/P_dom"/>
</dbReference>
<protein>
    <recommendedName>
        <fullName evidence="3">histidine kinase</fullName>
        <ecNumber evidence="3">2.7.13.3</ecNumber>
    </recommendedName>
</protein>
<dbReference type="Gene3D" id="1.10.287.130">
    <property type="match status" value="1"/>
</dbReference>
<evidence type="ECO:0000259" key="15">
    <source>
        <dbReference type="PROSITE" id="PS50109"/>
    </source>
</evidence>
<proteinExistence type="predicted"/>
<dbReference type="OrthoDB" id="9146564at2"/>
<dbReference type="SUPFAM" id="SSF47384">
    <property type="entry name" value="Homodimeric domain of signal transducing histidine kinase"/>
    <property type="match status" value="1"/>
</dbReference>
<dbReference type="GO" id="GO:0005886">
    <property type="term" value="C:plasma membrane"/>
    <property type="evidence" value="ECO:0007669"/>
    <property type="project" value="UniProtKB-SubCell"/>
</dbReference>
<dbReference type="PANTHER" id="PTHR43065:SF42">
    <property type="entry name" value="TWO-COMPONENT SENSOR PPRA"/>
    <property type="match status" value="1"/>
</dbReference>
<evidence type="ECO:0000259" key="17">
    <source>
        <dbReference type="PROSITE" id="PS50112"/>
    </source>
</evidence>
<reference evidence="19 20" key="1">
    <citation type="submission" date="2019-08" db="EMBL/GenBank/DDBJ databases">
        <title>Amphibian skin-associated Pigmentiphaga: genome sequence and occurrence across geography and hosts.</title>
        <authorList>
            <person name="Bletz M.C."/>
            <person name="Bunk B."/>
            <person name="Sproeer C."/>
            <person name="Biwer P."/>
            <person name="Reiter S."/>
            <person name="Rabemananjara F.C.E."/>
            <person name="Schulz S."/>
            <person name="Overmann J."/>
            <person name="Vences M."/>
        </authorList>
    </citation>
    <scope>NUCLEOTIDE SEQUENCE [LARGE SCALE GENOMIC DNA]</scope>
    <source>
        <strain evidence="19 20">Mada1488</strain>
    </source>
</reference>
<evidence type="ECO:0000259" key="16">
    <source>
        <dbReference type="PROSITE" id="PS50110"/>
    </source>
</evidence>
<dbReference type="GO" id="GO:0000166">
    <property type="term" value="F:nucleotide binding"/>
    <property type="evidence" value="ECO:0007669"/>
    <property type="project" value="UniProtKB-KW"/>
</dbReference>
<dbReference type="InterPro" id="IPR036890">
    <property type="entry name" value="HATPase_C_sf"/>
</dbReference>
<evidence type="ECO:0000256" key="9">
    <source>
        <dbReference type="ARBA" id="ARBA00022737"/>
    </source>
</evidence>
<dbReference type="SUPFAM" id="SSF55785">
    <property type="entry name" value="PYP-like sensor domain (PAS domain)"/>
    <property type="match status" value="1"/>
</dbReference>
<feature type="domain" description="PAS" evidence="17">
    <location>
        <begin position="25"/>
        <end position="96"/>
    </location>
</feature>
<dbReference type="Gene3D" id="3.30.565.10">
    <property type="entry name" value="Histidine kinase-like ATPase, C-terminal domain"/>
    <property type="match status" value="1"/>
</dbReference>
<dbReference type="InterPro" id="IPR013655">
    <property type="entry name" value="PAS_fold_3"/>
</dbReference>
<dbReference type="CDD" id="cd18161">
    <property type="entry name" value="REC_hyHK_blue-like"/>
    <property type="match status" value="1"/>
</dbReference>
<keyword evidence="7" id="KW-0808">Transferase</keyword>
<dbReference type="SMART" id="SM00387">
    <property type="entry name" value="HATPase_c"/>
    <property type="match status" value="1"/>
</dbReference>
<dbReference type="NCBIfam" id="TIGR00229">
    <property type="entry name" value="sensory_box"/>
    <property type="match status" value="1"/>
</dbReference>
<dbReference type="InterPro" id="IPR000014">
    <property type="entry name" value="PAS"/>
</dbReference>
<dbReference type="InterPro" id="IPR000700">
    <property type="entry name" value="PAS-assoc_C"/>
</dbReference>
<keyword evidence="8" id="KW-0812">Transmembrane</keyword>
<keyword evidence="6 14" id="KW-0597">Phosphoprotein</keyword>
<dbReference type="InterPro" id="IPR005467">
    <property type="entry name" value="His_kinase_dom"/>
</dbReference>